<keyword evidence="7" id="KW-1185">Reference proteome</keyword>
<protein>
    <recommendedName>
        <fullName evidence="5">CCT domain-containing protein</fullName>
    </recommendedName>
</protein>
<organism evidence="6 7">
    <name type="scientific">Lithospermum erythrorhizon</name>
    <name type="common">Purple gromwell</name>
    <name type="synonym">Lithospermum officinale var. erythrorhizon</name>
    <dbReference type="NCBI Taxonomy" id="34254"/>
    <lineage>
        <taxon>Eukaryota</taxon>
        <taxon>Viridiplantae</taxon>
        <taxon>Streptophyta</taxon>
        <taxon>Embryophyta</taxon>
        <taxon>Tracheophyta</taxon>
        <taxon>Spermatophyta</taxon>
        <taxon>Magnoliopsida</taxon>
        <taxon>eudicotyledons</taxon>
        <taxon>Gunneridae</taxon>
        <taxon>Pentapetalae</taxon>
        <taxon>asterids</taxon>
        <taxon>lamiids</taxon>
        <taxon>Boraginales</taxon>
        <taxon>Boraginaceae</taxon>
        <taxon>Boraginoideae</taxon>
        <taxon>Lithospermeae</taxon>
        <taxon>Lithospermum</taxon>
    </lineage>
</organism>
<feature type="compositionally biased region" description="Basic residues" evidence="4">
    <location>
        <begin position="50"/>
        <end position="59"/>
    </location>
</feature>
<comment type="caution">
    <text evidence="6">The sequence shown here is derived from an EMBL/GenBank/DDBJ whole genome shotgun (WGS) entry which is preliminary data.</text>
</comment>
<dbReference type="PANTHER" id="PTHR31874">
    <property type="entry name" value="CCT MOTIF FAMILY PROTEIN, EXPRESSED"/>
    <property type="match status" value="1"/>
</dbReference>
<proteinExistence type="predicted"/>
<dbReference type="AlphaFoldDB" id="A0AAV3PTH0"/>
<dbReference type="EMBL" id="BAABME010002537">
    <property type="protein sequence ID" value="GAA0155077.1"/>
    <property type="molecule type" value="Genomic_DNA"/>
</dbReference>
<gene>
    <name evidence="6" type="ORF">LIER_12896</name>
</gene>
<dbReference type="Proteomes" id="UP001454036">
    <property type="component" value="Unassembled WGS sequence"/>
</dbReference>
<feature type="region of interest" description="Disordered" evidence="4">
    <location>
        <begin position="23"/>
        <end position="59"/>
    </location>
</feature>
<reference evidence="6 7" key="1">
    <citation type="submission" date="2024-01" db="EMBL/GenBank/DDBJ databases">
        <title>The complete chloroplast genome sequence of Lithospermum erythrorhizon: insights into the phylogenetic relationship among Boraginaceae species and the maternal lineages of purple gromwells.</title>
        <authorList>
            <person name="Okada T."/>
            <person name="Watanabe K."/>
        </authorList>
    </citation>
    <scope>NUCLEOTIDE SEQUENCE [LARGE SCALE GENOMIC DNA]</scope>
</reference>
<dbReference type="GO" id="GO:0006355">
    <property type="term" value="P:regulation of DNA-templated transcription"/>
    <property type="evidence" value="ECO:0007669"/>
    <property type="project" value="TreeGrafter"/>
</dbReference>
<dbReference type="PROSITE" id="PS51017">
    <property type="entry name" value="CCT"/>
    <property type="match status" value="1"/>
</dbReference>
<evidence type="ECO:0000313" key="7">
    <source>
        <dbReference type="Proteomes" id="UP001454036"/>
    </source>
</evidence>
<evidence type="ECO:0000313" key="6">
    <source>
        <dbReference type="EMBL" id="GAA0155077.1"/>
    </source>
</evidence>
<evidence type="ECO:0000256" key="3">
    <source>
        <dbReference type="PROSITE-ProRule" id="PRU00357"/>
    </source>
</evidence>
<evidence type="ECO:0000256" key="2">
    <source>
        <dbReference type="ARBA" id="ARBA00023242"/>
    </source>
</evidence>
<feature type="region of interest" description="Disordered" evidence="4">
    <location>
        <begin position="419"/>
        <end position="442"/>
    </location>
</feature>
<dbReference type="Pfam" id="PF06203">
    <property type="entry name" value="CCT"/>
    <property type="match status" value="1"/>
</dbReference>
<feature type="compositionally biased region" description="Low complexity" evidence="4">
    <location>
        <begin position="23"/>
        <end position="49"/>
    </location>
</feature>
<feature type="domain" description="CCT" evidence="5">
    <location>
        <begin position="384"/>
        <end position="426"/>
    </location>
</feature>
<evidence type="ECO:0000259" key="5">
    <source>
        <dbReference type="PROSITE" id="PS51017"/>
    </source>
</evidence>
<dbReference type="InterPro" id="IPR052453">
    <property type="entry name" value="CONSTANS-like_ZF"/>
</dbReference>
<dbReference type="GO" id="GO:0005634">
    <property type="term" value="C:nucleus"/>
    <property type="evidence" value="ECO:0007669"/>
    <property type="project" value="UniProtKB-SubCell"/>
</dbReference>
<evidence type="ECO:0000256" key="4">
    <source>
        <dbReference type="SAM" id="MobiDB-lite"/>
    </source>
</evidence>
<accession>A0AAV3PTH0</accession>
<keyword evidence="2 3" id="KW-0539">Nucleus</keyword>
<dbReference type="InterPro" id="IPR010402">
    <property type="entry name" value="CCT_domain"/>
</dbReference>
<evidence type="ECO:0000256" key="1">
    <source>
        <dbReference type="ARBA" id="ARBA00004123"/>
    </source>
</evidence>
<dbReference type="PANTHER" id="PTHR31874:SF10">
    <property type="entry name" value="PROTEIN CHLOROPLAST IMPORT APPARATUS 2"/>
    <property type="match status" value="1"/>
</dbReference>
<comment type="subcellular location">
    <subcellularLocation>
        <location evidence="1 3">Nucleus</location>
    </subcellularLocation>
</comment>
<sequence length="442" mass="50399">MSSCLSGGGRPYRLNLELIKSPSTSWTSHSSSPSSTLSESTNSPVTITTRKPRTPRKRPNQIYNEAAAILSKAYPNIFCHKHLIKPGKFTKPCNNFAYEVQDLMLPFQMHALDNFEFLLHPTRIEKPNISNESKVVKKFDAGEINSNENLLVVCDEFQEDFDAESILDDEEIEEGIDSIMGGITTNNNNESMEESKNGYSYTTQMMNMNTCYGYPVDVGYYGNNIMDNFVHGIEREAFRNVGHHHDWWKFSSVDITDITPELDKITSDKKKKKIFPYGHSLVIKPPINSTLKKKKKNVEKYVELKYLGKGNSSGFREAKGKDNLIKKVPNALLQLKLNYEVVLNAWSNRPTPLPEELLNSKGSANDVQTRLSKINLFTQDGGLSEASVSRYKENRRTRPFSKKIRYQVSKFNVDQRPRMKGRFVRRPDSPQSDTNEDIDITT</sequence>
<name>A0AAV3PTH0_LITER</name>